<dbReference type="PANTHER" id="PTHR42991:SF1">
    <property type="entry name" value="ALDEHYDE DEHYDROGENASE"/>
    <property type="match status" value="1"/>
</dbReference>
<proteinExistence type="inferred from homology"/>
<feature type="domain" description="Aldehyde dehydrogenase" evidence="3">
    <location>
        <begin position="224"/>
        <end position="426"/>
    </location>
</feature>
<organism evidence="4 5">
    <name type="scientific">Haloarcula onubensis</name>
    <dbReference type="NCBI Taxonomy" id="2950539"/>
    <lineage>
        <taxon>Archaea</taxon>
        <taxon>Methanobacteriati</taxon>
        <taxon>Methanobacteriota</taxon>
        <taxon>Stenosarchaea group</taxon>
        <taxon>Halobacteria</taxon>
        <taxon>Halobacteriales</taxon>
        <taxon>Haloarculaceae</taxon>
        <taxon>Haloarcula</taxon>
    </lineage>
</organism>
<evidence type="ECO:0000313" key="5">
    <source>
        <dbReference type="Proteomes" id="UP001268864"/>
    </source>
</evidence>
<dbReference type="InterPro" id="IPR015590">
    <property type="entry name" value="Aldehyde_DH_dom"/>
</dbReference>
<dbReference type="EMBL" id="JAMQOS010000009">
    <property type="protein sequence ID" value="MDS0284635.1"/>
    <property type="molecule type" value="Genomic_DNA"/>
</dbReference>
<dbReference type="Proteomes" id="UP001268864">
    <property type="component" value="Unassembled WGS sequence"/>
</dbReference>
<dbReference type="InterPro" id="IPR016162">
    <property type="entry name" value="Ald_DH_N"/>
</dbReference>
<dbReference type="PANTHER" id="PTHR42991">
    <property type="entry name" value="ALDEHYDE DEHYDROGENASE"/>
    <property type="match status" value="1"/>
</dbReference>
<keyword evidence="5" id="KW-1185">Reference proteome</keyword>
<dbReference type="InterPro" id="IPR016163">
    <property type="entry name" value="Ald_DH_C"/>
</dbReference>
<gene>
    <name evidence="4" type="ORF">NDI86_21275</name>
</gene>
<sequence>MVTAQAEPHVTPVVEGEPLAARDAVDVRDSVTGDLLATVALGGSEAVATALAAAEAARPSVRETTVAGRASWCERIAADVRDREAELADALVRETGVPITSARAEVAAAADQFDRVGDTLRSLTGKYRTWTTPDRGGDNSLVTAAPLGVVRCRPAGRAPLATAALQVAPALAAGNTAVLTPPPTAAVTTSLLAETVRSTVPTGVAGFVPAADGAGDDGQADAVLSAGAVGVTRLEQWLGGGATTVVYPDTDLDAAAAAITAGGPSAVGRRLVGATRVLAHESVQAGLVERLADRVADWETGDPFGESTVVGTLPDGAAARRVERQVDDAVAAGATVVRGGEVEGRTCQPTVLADVPRESALRRERVPGPVVPVTPFESAGTALRLATQTGPLGLVRVFTDRHSLAMDVADAVDAGRVQIHGSGAADTEASDGRVGLDGDATAAIERLTRTKRVRTR</sequence>
<dbReference type="Gene3D" id="3.40.605.10">
    <property type="entry name" value="Aldehyde Dehydrogenase, Chain A, domain 1"/>
    <property type="match status" value="1"/>
</dbReference>
<dbReference type="Gene3D" id="3.40.309.10">
    <property type="entry name" value="Aldehyde Dehydrogenase, Chain A, domain 2"/>
    <property type="match status" value="1"/>
</dbReference>
<evidence type="ECO:0000313" key="4">
    <source>
        <dbReference type="EMBL" id="MDS0284635.1"/>
    </source>
</evidence>
<dbReference type="SUPFAM" id="SSF53720">
    <property type="entry name" value="ALDH-like"/>
    <property type="match status" value="1"/>
</dbReference>
<name>A0ABU2FV34_9EURY</name>
<comment type="caution">
    <text evidence="4">The sequence shown here is derived from an EMBL/GenBank/DDBJ whole genome shotgun (WGS) entry which is preliminary data.</text>
</comment>
<keyword evidence="2" id="KW-0560">Oxidoreductase</keyword>
<reference evidence="4 5" key="1">
    <citation type="submission" date="2022-06" db="EMBL/GenBank/DDBJ databases">
        <title>Halomicroarcula sp. a new haloarchaeum isolate from saline soil.</title>
        <authorList>
            <person name="Strakova D."/>
            <person name="Galisteo C."/>
            <person name="Sanchez-Porro C."/>
            <person name="Ventosa A."/>
        </authorList>
    </citation>
    <scope>NUCLEOTIDE SEQUENCE [LARGE SCALE GENOMIC DNA]</scope>
    <source>
        <strain evidence="4 5">S3CR25-11</strain>
    </source>
</reference>
<dbReference type="Pfam" id="PF00171">
    <property type="entry name" value="Aldedh"/>
    <property type="match status" value="2"/>
</dbReference>
<evidence type="ECO:0000259" key="3">
    <source>
        <dbReference type="Pfam" id="PF00171"/>
    </source>
</evidence>
<dbReference type="InterPro" id="IPR051020">
    <property type="entry name" value="ALDH-related_metabolic_enz"/>
</dbReference>
<protein>
    <submittedName>
        <fullName evidence="4">Aldehyde dehydrogenase family protein</fullName>
    </submittedName>
</protein>
<accession>A0ABU2FV34</accession>
<feature type="domain" description="Aldehyde dehydrogenase" evidence="3">
    <location>
        <begin position="24"/>
        <end position="210"/>
    </location>
</feature>
<evidence type="ECO:0000256" key="1">
    <source>
        <dbReference type="ARBA" id="ARBA00009986"/>
    </source>
</evidence>
<comment type="similarity">
    <text evidence="1">Belongs to the aldehyde dehydrogenase family.</text>
</comment>
<dbReference type="RefSeq" id="WP_310902301.1">
    <property type="nucleotide sequence ID" value="NZ_JAMQOS010000009.1"/>
</dbReference>
<evidence type="ECO:0000256" key="2">
    <source>
        <dbReference type="ARBA" id="ARBA00023002"/>
    </source>
</evidence>
<dbReference type="InterPro" id="IPR016161">
    <property type="entry name" value="Ald_DH/histidinol_DH"/>
</dbReference>